<comment type="caution">
    <text evidence="4">The sequence shown here is derived from an EMBL/GenBank/DDBJ whole genome shotgun (WGS) entry which is preliminary data.</text>
</comment>
<comment type="similarity">
    <text evidence="3">Belongs to the fructosamine kinase family.</text>
</comment>
<evidence type="ECO:0000256" key="1">
    <source>
        <dbReference type="ARBA" id="ARBA00011961"/>
    </source>
</evidence>
<protein>
    <recommendedName>
        <fullName evidence="1">protein-ribulosamine 3-kinase</fullName>
        <ecNumber evidence="1">2.7.1.172</ecNumber>
    </recommendedName>
</protein>
<dbReference type="SUPFAM" id="SSF56112">
    <property type="entry name" value="Protein kinase-like (PK-like)"/>
    <property type="match status" value="1"/>
</dbReference>
<comment type="catalytic activity">
    <reaction evidence="2">
        <text>N(6)-D-ribulosyl-L-lysyl-[protein] + ATP = N(6)-(3-O-phospho-D-ribulosyl)-L-lysyl-[protein] + ADP + H(+)</text>
        <dbReference type="Rhea" id="RHEA:48432"/>
        <dbReference type="Rhea" id="RHEA-COMP:12103"/>
        <dbReference type="Rhea" id="RHEA-COMP:12104"/>
        <dbReference type="ChEBI" id="CHEBI:15378"/>
        <dbReference type="ChEBI" id="CHEBI:30616"/>
        <dbReference type="ChEBI" id="CHEBI:90418"/>
        <dbReference type="ChEBI" id="CHEBI:90420"/>
        <dbReference type="ChEBI" id="CHEBI:456216"/>
        <dbReference type="EC" id="2.7.1.172"/>
    </reaction>
    <physiologicalReaction direction="left-to-right" evidence="2">
        <dbReference type="Rhea" id="RHEA:48433"/>
    </physiologicalReaction>
</comment>
<dbReference type="PANTHER" id="PTHR12149:SF8">
    <property type="entry name" value="PROTEIN-RIBULOSAMINE 3-KINASE"/>
    <property type="match status" value="1"/>
</dbReference>
<evidence type="ECO:0000256" key="2">
    <source>
        <dbReference type="ARBA" id="ARBA00048655"/>
    </source>
</evidence>
<evidence type="ECO:0000313" key="4">
    <source>
        <dbReference type="EMBL" id="KAK7465360.1"/>
    </source>
</evidence>
<evidence type="ECO:0000256" key="3">
    <source>
        <dbReference type="PIRNR" id="PIRNR006221"/>
    </source>
</evidence>
<dbReference type="Gene3D" id="3.90.1200.10">
    <property type="match status" value="1"/>
</dbReference>
<dbReference type="Proteomes" id="UP001498398">
    <property type="component" value="Unassembled WGS sequence"/>
</dbReference>
<keyword evidence="5" id="KW-1185">Reference proteome</keyword>
<dbReference type="PIRSF" id="PIRSF006221">
    <property type="entry name" value="Ketosamine-3-kinase"/>
    <property type="match status" value="1"/>
</dbReference>
<accession>A0ABR1JVQ3</accession>
<name>A0ABR1JVQ3_9AGAR</name>
<evidence type="ECO:0000313" key="5">
    <source>
        <dbReference type="Proteomes" id="UP001498398"/>
    </source>
</evidence>
<keyword evidence="3" id="KW-0808">Transferase</keyword>
<dbReference type="InterPro" id="IPR016477">
    <property type="entry name" value="Fructo-/Ketosamine-3-kinase"/>
</dbReference>
<sequence length="296" mass="33264">MAWSIPQILLDQLRQIEKSSDFTVSGSTVRSASGRAYFVKLGTPRERDQYAGEAESLRAIDTAAPKLAPKLYASGISGEGKPYFISEFKEMGGYLTDDAAVILAKRLATELHKYQSPDGFGFSVPTYCGATRLENGWYENWETCFSTLIGNLLRQLRRQNRVEYEELCNKGEQIRERVIPKLLGTLDIKPVLLHGDLWSGNVGVERSTGNPVIYDPSSYYGHNEADLAIARIFGGFPPSFYETYHQHFPKAEPVNQYDLRASLYELFHYLNHAALFGGSYARSAMRLIDRLLSAPL</sequence>
<organism evidence="4 5">
    <name type="scientific">Marasmiellus scandens</name>
    <dbReference type="NCBI Taxonomy" id="2682957"/>
    <lineage>
        <taxon>Eukaryota</taxon>
        <taxon>Fungi</taxon>
        <taxon>Dikarya</taxon>
        <taxon>Basidiomycota</taxon>
        <taxon>Agaricomycotina</taxon>
        <taxon>Agaricomycetes</taxon>
        <taxon>Agaricomycetidae</taxon>
        <taxon>Agaricales</taxon>
        <taxon>Marasmiineae</taxon>
        <taxon>Omphalotaceae</taxon>
        <taxon>Marasmiellus</taxon>
    </lineage>
</organism>
<dbReference type="EMBL" id="JBANRG010000006">
    <property type="protein sequence ID" value="KAK7465360.1"/>
    <property type="molecule type" value="Genomic_DNA"/>
</dbReference>
<dbReference type="Pfam" id="PF03881">
    <property type="entry name" value="Fructosamin_kin"/>
    <property type="match status" value="1"/>
</dbReference>
<dbReference type="PANTHER" id="PTHR12149">
    <property type="entry name" value="FRUCTOSAMINE 3 KINASE-RELATED PROTEIN"/>
    <property type="match status" value="1"/>
</dbReference>
<reference evidence="4 5" key="1">
    <citation type="submission" date="2024-01" db="EMBL/GenBank/DDBJ databases">
        <title>A draft genome for the cacao thread blight pathogen Marasmiellus scandens.</title>
        <authorList>
            <person name="Baruah I.K."/>
            <person name="Leung J."/>
            <person name="Bukari Y."/>
            <person name="Amoako-Attah I."/>
            <person name="Meinhardt L.W."/>
            <person name="Bailey B.A."/>
            <person name="Cohen S.P."/>
        </authorList>
    </citation>
    <scope>NUCLEOTIDE SEQUENCE [LARGE SCALE GENOMIC DNA]</scope>
    <source>
        <strain evidence="4 5">GH-19</strain>
    </source>
</reference>
<dbReference type="EC" id="2.7.1.172" evidence="1"/>
<proteinExistence type="inferred from homology"/>
<dbReference type="InterPro" id="IPR011009">
    <property type="entry name" value="Kinase-like_dom_sf"/>
</dbReference>
<gene>
    <name evidence="4" type="ORF">VKT23_005339</name>
</gene>
<keyword evidence="3" id="KW-0418">Kinase</keyword>